<accession>A6KP04</accession>
<dbReference type="Proteomes" id="UP000234681">
    <property type="component" value="Chromosome 1"/>
</dbReference>
<name>A6KP04_RAT</name>
<evidence type="ECO:0000313" key="1">
    <source>
        <dbReference type="EMBL" id="EDL83722.1"/>
    </source>
</evidence>
<dbReference type="AlphaFoldDB" id="A6KP04"/>
<gene>
    <name evidence="1" type="ORF">rCG_40747</name>
</gene>
<protein>
    <submittedName>
        <fullName evidence="1">RCG40747, isoform CRA_a</fullName>
    </submittedName>
</protein>
<organism evidence="1 2">
    <name type="scientific">Rattus norvegicus</name>
    <name type="common">Rat</name>
    <dbReference type="NCBI Taxonomy" id="10116"/>
    <lineage>
        <taxon>Eukaryota</taxon>
        <taxon>Metazoa</taxon>
        <taxon>Chordata</taxon>
        <taxon>Craniata</taxon>
        <taxon>Vertebrata</taxon>
        <taxon>Euteleostomi</taxon>
        <taxon>Mammalia</taxon>
        <taxon>Eutheria</taxon>
        <taxon>Euarchontoglires</taxon>
        <taxon>Glires</taxon>
        <taxon>Rodentia</taxon>
        <taxon>Myomorpha</taxon>
        <taxon>Muroidea</taxon>
        <taxon>Muridae</taxon>
        <taxon>Murinae</taxon>
        <taxon>Rattus</taxon>
    </lineage>
</organism>
<evidence type="ECO:0000313" key="2">
    <source>
        <dbReference type="Proteomes" id="UP000234681"/>
    </source>
</evidence>
<reference evidence="1 2" key="1">
    <citation type="submission" date="2005-09" db="EMBL/GenBank/DDBJ databases">
        <authorList>
            <person name="Mural R.J."/>
            <person name="Li P.W."/>
            <person name="Adams M.D."/>
            <person name="Amanatides P.G."/>
            <person name="Baden-Tillson H."/>
            <person name="Barnstead M."/>
            <person name="Chin S.H."/>
            <person name="Dew I."/>
            <person name="Evans C.A."/>
            <person name="Ferriera S."/>
            <person name="Flanigan M."/>
            <person name="Fosler C."/>
            <person name="Glodek A."/>
            <person name="Gu Z."/>
            <person name="Holt R.A."/>
            <person name="Jennings D."/>
            <person name="Kraft C.L."/>
            <person name="Lu F."/>
            <person name="Nguyen T."/>
            <person name="Nusskern D.R."/>
            <person name="Pfannkoch C.M."/>
            <person name="Sitter C."/>
            <person name="Sutton G.G."/>
            <person name="Venter J.C."/>
            <person name="Wang Z."/>
            <person name="Woodage T."/>
            <person name="Zheng X.H."/>
            <person name="Zhong F."/>
        </authorList>
    </citation>
    <scope>NUCLEOTIDE SEQUENCE [LARGE SCALE GENOMIC DNA]</scope>
    <source>
        <strain>BN</strain>
        <strain evidence="2">Sprague-Dawley</strain>
    </source>
</reference>
<dbReference type="EMBL" id="CH474077">
    <property type="protein sequence ID" value="EDL83722.1"/>
    <property type="molecule type" value="Genomic_DNA"/>
</dbReference>
<sequence length="68" mass="7451">MGINVIFLSICSDAIKPSITLFMLFGKLPKYTFQNDEIKSMKQNTGVGMVAHTVNPSIQETEAGNSRS</sequence>
<proteinExistence type="predicted"/>